<dbReference type="AlphaFoldDB" id="V4A3J0"/>
<reference evidence="7 8" key="1">
    <citation type="journal article" date="2013" name="Nature">
        <title>Insights into bilaterian evolution from three spiralian genomes.</title>
        <authorList>
            <person name="Simakov O."/>
            <person name="Marletaz F."/>
            <person name="Cho S.J."/>
            <person name="Edsinger-Gonzales E."/>
            <person name="Havlak P."/>
            <person name="Hellsten U."/>
            <person name="Kuo D.H."/>
            <person name="Larsson T."/>
            <person name="Lv J."/>
            <person name="Arendt D."/>
            <person name="Savage R."/>
            <person name="Osoegawa K."/>
            <person name="de Jong P."/>
            <person name="Grimwood J."/>
            <person name="Chapman J.A."/>
            <person name="Shapiro H."/>
            <person name="Aerts A."/>
            <person name="Otillar R.P."/>
            <person name="Terry A.Y."/>
            <person name="Boore J.L."/>
            <person name="Grigoriev I.V."/>
            <person name="Lindberg D.R."/>
            <person name="Seaver E.C."/>
            <person name="Weisblat D.A."/>
            <person name="Putnam N.H."/>
            <person name="Rokhsar D.S."/>
        </authorList>
    </citation>
    <scope>NUCLEOTIDE SEQUENCE [LARGE SCALE GENOMIC DNA]</scope>
</reference>
<sequence length="348" mass="37489">MSLASSLSTAFILSDTLCVAYDDPLRTKLFCSTLFMCGVCSVLQTTLGVRLPVYQGPSASFIVPLLALRRDIRWSCTDNTNNGVWTEPMNQHLNLSGSLMIASLIEIIIGGTGLVAPLLKYIGPITVAPTISLIGLSLVKVPIIYSRPQWVIAFFGALLVLIFSLYLYKIKIPMPRLNCLKKNNDEKLKPRSQFAIFQILPILLSIIILWIVAAILTITDTLSTDPESLEYKARTDSKLNIVSMTPWFSIPYPGQFGLPRTSTAVIVGFSAATISSLIESVGDYFAAAKSCQVPAPPDHAITRGILIEGIGSILSGAVGVGHATTSYSGNIAAITLSKVILSLQALKV</sequence>
<keyword evidence="8" id="KW-1185">Reference proteome</keyword>
<evidence type="ECO:0000256" key="2">
    <source>
        <dbReference type="ARBA" id="ARBA00008821"/>
    </source>
</evidence>
<name>V4A3J0_LOTGI</name>
<dbReference type="GO" id="GO:0022857">
    <property type="term" value="F:transmembrane transporter activity"/>
    <property type="evidence" value="ECO:0007669"/>
    <property type="project" value="InterPro"/>
</dbReference>
<dbReference type="Pfam" id="PF00860">
    <property type="entry name" value="Xan_ur_permease"/>
    <property type="match status" value="1"/>
</dbReference>
<comment type="subcellular location">
    <subcellularLocation>
        <location evidence="1">Membrane</location>
        <topology evidence="1">Multi-pass membrane protein</topology>
    </subcellularLocation>
</comment>
<evidence type="ECO:0000313" key="7">
    <source>
        <dbReference type="EMBL" id="ESO98413.1"/>
    </source>
</evidence>
<dbReference type="OrthoDB" id="1641903at2759"/>
<dbReference type="GO" id="GO:0016020">
    <property type="term" value="C:membrane"/>
    <property type="evidence" value="ECO:0007669"/>
    <property type="project" value="UniProtKB-SubCell"/>
</dbReference>
<dbReference type="OMA" id="MNEMSHE"/>
<feature type="transmembrane region" description="Helical" evidence="6">
    <location>
        <begin position="126"/>
        <end position="144"/>
    </location>
</feature>
<dbReference type="KEGG" id="lgi:LOTGIDRAFT_114480"/>
<evidence type="ECO:0000256" key="5">
    <source>
        <dbReference type="ARBA" id="ARBA00023136"/>
    </source>
</evidence>
<dbReference type="CTD" id="20231097"/>
<evidence type="ECO:0008006" key="9">
    <source>
        <dbReference type="Google" id="ProtNLM"/>
    </source>
</evidence>
<evidence type="ECO:0000256" key="4">
    <source>
        <dbReference type="ARBA" id="ARBA00022989"/>
    </source>
</evidence>
<dbReference type="InterPro" id="IPR006043">
    <property type="entry name" value="NCS2"/>
</dbReference>
<organism evidence="7 8">
    <name type="scientific">Lottia gigantea</name>
    <name type="common">Giant owl limpet</name>
    <dbReference type="NCBI Taxonomy" id="225164"/>
    <lineage>
        <taxon>Eukaryota</taxon>
        <taxon>Metazoa</taxon>
        <taxon>Spiralia</taxon>
        <taxon>Lophotrochozoa</taxon>
        <taxon>Mollusca</taxon>
        <taxon>Gastropoda</taxon>
        <taxon>Patellogastropoda</taxon>
        <taxon>Lottioidea</taxon>
        <taxon>Lottiidae</taxon>
        <taxon>Lottia</taxon>
    </lineage>
</organism>
<keyword evidence="3 6" id="KW-0812">Transmembrane</keyword>
<proteinExistence type="inferred from homology"/>
<dbReference type="GeneID" id="20231097"/>
<protein>
    <recommendedName>
        <fullName evidence="9">SLC26A/SulP transporter domain-containing protein</fullName>
    </recommendedName>
</protein>
<evidence type="ECO:0000256" key="1">
    <source>
        <dbReference type="ARBA" id="ARBA00004141"/>
    </source>
</evidence>
<accession>V4A3J0</accession>
<keyword evidence="5 6" id="KW-0472">Membrane</keyword>
<feature type="transmembrane region" description="Helical" evidence="6">
    <location>
        <begin position="150"/>
        <end position="168"/>
    </location>
</feature>
<gene>
    <name evidence="7" type="ORF">LOTGIDRAFT_114480</name>
</gene>
<dbReference type="PANTHER" id="PTHR11119">
    <property type="entry name" value="XANTHINE-URACIL / VITAMIN C PERMEASE FAMILY MEMBER"/>
    <property type="match status" value="1"/>
</dbReference>
<dbReference type="EMBL" id="KB201262">
    <property type="protein sequence ID" value="ESO98413.1"/>
    <property type="molecule type" value="Genomic_DNA"/>
</dbReference>
<dbReference type="RefSeq" id="XP_009051100.1">
    <property type="nucleotide sequence ID" value="XM_009052852.1"/>
</dbReference>
<keyword evidence="4 6" id="KW-1133">Transmembrane helix</keyword>
<dbReference type="Proteomes" id="UP000030746">
    <property type="component" value="Unassembled WGS sequence"/>
</dbReference>
<comment type="similarity">
    <text evidence="2">Belongs to the nucleobase:cation symporter-2 (NCS2) (TC 2.A.40) family.</text>
</comment>
<dbReference type="STRING" id="225164.V4A3J0"/>
<feature type="transmembrane region" description="Helical" evidence="6">
    <location>
        <begin position="99"/>
        <end position="119"/>
    </location>
</feature>
<feature type="transmembrane region" description="Helical" evidence="6">
    <location>
        <begin position="194"/>
        <end position="218"/>
    </location>
</feature>
<evidence type="ECO:0000313" key="8">
    <source>
        <dbReference type="Proteomes" id="UP000030746"/>
    </source>
</evidence>
<dbReference type="HOGENOM" id="CLU_017959_5_1_1"/>
<evidence type="ECO:0000256" key="3">
    <source>
        <dbReference type="ARBA" id="ARBA00022692"/>
    </source>
</evidence>
<evidence type="ECO:0000256" key="6">
    <source>
        <dbReference type="SAM" id="Phobius"/>
    </source>
</evidence>